<protein>
    <submittedName>
        <fullName evidence="3">Uncharacterized protein</fullName>
    </submittedName>
</protein>
<gene>
    <name evidence="3" type="ORF">BDV29DRAFT_159888</name>
</gene>
<sequence length="65" mass="7140">MKTRATYFVFLLVAAMAVQAIPAPAEEARDVSSPTTKFEGTCIPGNSGGKRHHSRKGQHSEWLIR</sequence>
<feature type="region of interest" description="Disordered" evidence="1">
    <location>
        <begin position="25"/>
        <end position="65"/>
    </location>
</feature>
<keyword evidence="4" id="KW-1185">Reference proteome</keyword>
<evidence type="ECO:0000256" key="1">
    <source>
        <dbReference type="SAM" id="MobiDB-lite"/>
    </source>
</evidence>
<organism evidence="3 4">
    <name type="scientific">Aspergillus leporis</name>
    <dbReference type="NCBI Taxonomy" id="41062"/>
    <lineage>
        <taxon>Eukaryota</taxon>
        <taxon>Fungi</taxon>
        <taxon>Dikarya</taxon>
        <taxon>Ascomycota</taxon>
        <taxon>Pezizomycotina</taxon>
        <taxon>Eurotiomycetes</taxon>
        <taxon>Eurotiomycetidae</taxon>
        <taxon>Eurotiales</taxon>
        <taxon>Aspergillaceae</taxon>
        <taxon>Aspergillus</taxon>
        <taxon>Aspergillus subgen. Circumdati</taxon>
    </lineage>
</organism>
<evidence type="ECO:0000313" key="3">
    <source>
        <dbReference type="EMBL" id="KAB8071042.1"/>
    </source>
</evidence>
<accession>A0A5N5WVA2</accession>
<evidence type="ECO:0000256" key="2">
    <source>
        <dbReference type="SAM" id="SignalP"/>
    </source>
</evidence>
<evidence type="ECO:0000313" key="4">
    <source>
        <dbReference type="Proteomes" id="UP000326565"/>
    </source>
</evidence>
<keyword evidence="2" id="KW-0732">Signal</keyword>
<dbReference type="Proteomes" id="UP000326565">
    <property type="component" value="Unassembled WGS sequence"/>
</dbReference>
<dbReference type="EMBL" id="ML732284">
    <property type="protein sequence ID" value="KAB8071042.1"/>
    <property type="molecule type" value="Genomic_DNA"/>
</dbReference>
<reference evidence="3 4" key="1">
    <citation type="submission" date="2019-04" db="EMBL/GenBank/DDBJ databases">
        <title>Friends and foes A comparative genomics study of 23 Aspergillus species from section Flavi.</title>
        <authorList>
            <consortium name="DOE Joint Genome Institute"/>
            <person name="Kjaerbolling I."/>
            <person name="Vesth T."/>
            <person name="Frisvad J.C."/>
            <person name="Nybo J.L."/>
            <person name="Theobald S."/>
            <person name="Kildgaard S."/>
            <person name="Isbrandt T."/>
            <person name="Kuo A."/>
            <person name="Sato A."/>
            <person name="Lyhne E.K."/>
            <person name="Kogle M.E."/>
            <person name="Wiebenga A."/>
            <person name="Kun R.S."/>
            <person name="Lubbers R.J."/>
            <person name="Makela M.R."/>
            <person name="Barry K."/>
            <person name="Chovatia M."/>
            <person name="Clum A."/>
            <person name="Daum C."/>
            <person name="Haridas S."/>
            <person name="He G."/>
            <person name="LaButti K."/>
            <person name="Lipzen A."/>
            <person name="Mondo S."/>
            <person name="Riley R."/>
            <person name="Salamov A."/>
            <person name="Simmons B.A."/>
            <person name="Magnuson J.K."/>
            <person name="Henrissat B."/>
            <person name="Mortensen U.H."/>
            <person name="Larsen T.O."/>
            <person name="Devries R.P."/>
            <person name="Grigoriev I.V."/>
            <person name="Machida M."/>
            <person name="Baker S.E."/>
            <person name="Andersen M.R."/>
        </authorList>
    </citation>
    <scope>NUCLEOTIDE SEQUENCE [LARGE SCALE GENOMIC DNA]</scope>
    <source>
        <strain evidence="3 4">CBS 151.66</strain>
    </source>
</reference>
<name>A0A5N5WVA2_9EURO</name>
<proteinExistence type="predicted"/>
<dbReference type="AlphaFoldDB" id="A0A5N5WVA2"/>
<feature type="signal peptide" evidence="2">
    <location>
        <begin position="1"/>
        <end position="20"/>
    </location>
</feature>
<feature type="chain" id="PRO_5024805732" evidence="2">
    <location>
        <begin position="21"/>
        <end position="65"/>
    </location>
</feature>